<dbReference type="Gene3D" id="3.30.9.10">
    <property type="entry name" value="D-Amino Acid Oxidase, subunit A, domain 2"/>
    <property type="match status" value="1"/>
</dbReference>
<keyword evidence="8" id="KW-1185">Reference proteome</keyword>
<dbReference type="Pfam" id="PF01266">
    <property type="entry name" value="DAO"/>
    <property type="match status" value="1"/>
</dbReference>
<comment type="similarity">
    <text evidence="2">Belongs to the MSOX/MTOX family.</text>
</comment>
<dbReference type="AlphaFoldDB" id="A0A9P8L6K1"/>
<evidence type="ECO:0000256" key="3">
    <source>
        <dbReference type="ARBA" id="ARBA00022630"/>
    </source>
</evidence>
<evidence type="ECO:0000313" key="7">
    <source>
        <dbReference type="EMBL" id="KAH0548296.1"/>
    </source>
</evidence>
<dbReference type="Proteomes" id="UP000750711">
    <property type="component" value="Unassembled WGS sequence"/>
</dbReference>
<comment type="caution">
    <text evidence="7">The sequence shown here is derived from an EMBL/GenBank/DDBJ whole genome shotgun (WGS) entry which is preliminary data.</text>
</comment>
<feature type="non-terminal residue" evidence="7">
    <location>
        <position position="267"/>
    </location>
</feature>
<evidence type="ECO:0000256" key="1">
    <source>
        <dbReference type="ARBA" id="ARBA00001974"/>
    </source>
</evidence>
<name>A0A9P8L6K1_9PEZI</name>
<dbReference type="PANTHER" id="PTHR10961:SF46">
    <property type="entry name" value="PEROXISOMAL SARCOSINE OXIDASE"/>
    <property type="match status" value="1"/>
</dbReference>
<proteinExistence type="inferred from homology"/>
<reference evidence="7" key="1">
    <citation type="submission" date="2021-03" db="EMBL/GenBank/DDBJ databases">
        <title>Comparative genomics and phylogenomic investigation of the class Geoglossomycetes provide insights into ecological specialization and systematics.</title>
        <authorList>
            <person name="Melie T."/>
            <person name="Pirro S."/>
            <person name="Miller A.N."/>
            <person name="Quandt A."/>
        </authorList>
    </citation>
    <scope>NUCLEOTIDE SEQUENCE</scope>
    <source>
        <strain evidence="7">CAQ_001_2017</strain>
    </source>
</reference>
<keyword evidence="5" id="KW-0560">Oxidoreductase</keyword>
<protein>
    <recommendedName>
        <fullName evidence="6">FAD dependent oxidoreductase domain-containing protein</fullName>
    </recommendedName>
</protein>
<evidence type="ECO:0000259" key="6">
    <source>
        <dbReference type="Pfam" id="PF01266"/>
    </source>
</evidence>
<sequence length="267" mass="29250">MTEPAGGPLERPSSILINGSNSVSTALALSRRPKYFRTSITVLDKSPFPSSDGSSIDSSRIIRADYSDPAYASLAAEAQALWRGHWGEEGRYSESGLVVVADEGKTDYVWKSLGNVKALQNAKDKVELKERRDIDRTMGTGGGSGTWGYVNWNSGWADAEAGIRYARRLCEETGRIQFLTAEVVRPLRKDGRVIGVELKHHQNLLADLVVLATGAWTGKLVDLRGRAEASGQVVAYVELTAQEQKRLEKIPVLLNFSTGMFITPPRN</sequence>
<organism evidence="7 8">
    <name type="scientific">Trichoglossum hirsutum</name>
    <dbReference type="NCBI Taxonomy" id="265104"/>
    <lineage>
        <taxon>Eukaryota</taxon>
        <taxon>Fungi</taxon>
        <taxon>Dikarya</taxon>
        <taxon>Ascomycota</taxon>
        <taxon>Pezizomycotina</taxon>
        <taxon>Geoglossomycetes</taxon>
        <taxon>Geoglossales</taxon>
        <taxon>Geoglossaceae</taxon>
        <taxon>Trichoglossum</taxon>
    </lineage>
</organism>
<dbReference type="InterPro" id="IPR006076">
    <property type="entry name" value="FAD-dep_OxRdtase"/>
</dbReference>
<gene>
    <name evidence="7" type="ORF">GP486_008006</name>
</gene>
<evidence type="ECO:0000256" key="2">
    <source>
        <dbReference type="ARBA" id="ARBA00010989"/>
    </source>
</evidence>
<dbReference type="GO" id="GO:0050031">
    <property type="term" value="F:L-pipecolate oxidase activity"/>
    <property type="evidence" value="ECO:0007669"/>
    <property type="project" value="TreeGrafter"/>
</dbReference>
<evidence type="ECO:0000256" key="5">
    <source>
        <dbReference type="ARBA" id="ARBA00023002"/>
    </source>
</evidence>
<dbReference type="GO" id="GO:0004657">
    <property type="term" value="F:proline dehydrogenase activity"/>
    <property type="evidence" value="ECO:0007669"/>
    <property type="project" value="TreeGrafter"/>
</dbReference>
<dbReference type="EMBL" id="JAGHQM010002660">
    <property type="protein sequence ID" value="KAH0548296.1"/>
    <property type="molecule type" value="Genomic_DNA"/>
</dbReference>
<evidence type="ECO:0000313" key="8">
    <source>
        <dbReference type="Proteomes" id="UP000750711"/>
    </source>
</evidence>
<dbReference type="GO" id="GO:0050660">
    <property type="term" value="F:flavin adenine dinucleotide binding"/>
    <property type="evidence" value="ECO:0007669"/>
    <property type="project" value="InterPro"/>
</dbReference>
<dbReference type="Gene3D" id="3.50.50.60">
    <property type="entry name" value="FAD/NAD(P)-binding domain"/>
    <property type="match status" value="1"/>
</dbReference>
<dbReference type="InterPro" id="IPR045170">
    <property type="entry name" value="MTOX"/>
</dbReference>
<keyword evidence="3" id="KW-0285">Flavoprotein</keyword>
<comment type="cofactor">
    <cofactor evidence="1">
        <name>FAD</name>
        <dbReference type="ChEBI" id="CHEBI:57692"/>
    </cofactor>
</comment>
<feature type="domain" description="FAD dependent oxidoreductase" evidence="6">
    <location>
        <begin position="19"/>
        <end position="266"/>
    </location>
</feature>
<evidence type="ECO:0000256" key="4">
    <source>
        <dbReference type="ARBA" id="ARBA00022827"/>
    </source>
</evidence>
<dbReference type="InterPro" id="IPR036188">
    <property type="entry name" value="FAD/NAD-bd_sf"/>
</dbReference>
<accession>A0A9P8L6K1</accession>
<dbReference type="PANTHER" id="PTHR10961">
    <property type="entry name" value="PEROXISOMAL SARCOSINE OXIDASE"/>
    <property type="match status" value="1"/>
</dbReference>
<dbReference type="GO" id="GO:0008115">
    <property type="term" value="F:sarcosine oxidase activity"/>
    <property type="evidence" value="ECO:0007669"/>
    <property type="project" value="TreeGrafter"/>
</dbReference>
<keyword evidence="4" id="KW-0274">FAD</keyword>
<dbReference type="SUPFAM" id="SSF51905">
    <property type="entry name" value="FAD/NAD(P)-binding domain"/>
    <property type="match status" value="1"/>
</dbReference>